<keyword evidence="8" id="KW-0456">Lyase</keyword>
<evidence type="ECO:0000256" key="5">
    <source>
        <dbReference type="ARBA" id="ARBA00018141"/>
    </source>
</evidence>
<evidence type="ECO:0000256" key="9">
    <source>
        <dbReference type="ARBA" id="ARBA00031449"/>
    </source>
</evidence>
<evidence type="ECO:0000313" key="11">
    <source>
        <dbReference type="EMBL" id="TXB65773.1"/>
    </source>
</evidence>
<dbReference type="GO" id="GO:0046872">
    <property type="term" value="F:metal ion binding"/>
    <property type="evidence" value="ECO:0007669"/>
    <property type="project" value="UniProtKB-KW"/>
</dbReference>
<evidence type="ECO:0000256" key="4">
    <source>
        <dbReference type="ARBA" id="ARBA00012982"/>
    </source>
</evidence>
<evidence type="ECO:0000256" key="2">
    <source>
        <dbReference type="ARBA" id="ARBA00005061"/>
    </source>
</evidence>
<keyword evidence="12" id="KW-1185">Reference proteome</keyword>
<dbReference type="UniPathway" id="UPA00391"/>
<sequence>MSVIRITKEFDFEMAHALLGYDGPCKNIHGHSYKLKVSVKGDVKTGSSDSDEGMVVDFGIIKKIVKDLVVDVYDHALVLNEKMEINVSQFEFMNKLIRVPFQPTCENLLIYYADLIKKELPENLSLTYLFLRETPTSYAEWFESDN</sequence>
<evidence type="ECO:0000256" key="3">
    <source>
        <dbReference type="ARBA" id="ARBA00008900"/>
    </source>
</evidence>
<dbReference type="GO" id="GO:0070497">
    <property type="term" value="F:6-carboxytetrahydropterin synthase activity"/>
    <property type="evidence" value="ECO:0007669"/>
    <property type="project" value="UniProtKB-EC"/>
</dbReference>
<evidence type="ECO:0000256" key="6">
    <source>
        <dbReference type="ARBA" id="ARBA00022723"/>
    </source>
</evidence>
<accession>A0A5C6RU74</accession>
<comment type="catalytic activity">
    <reaction evidence="10">
        <text>7,8-dihydroneopterin 3'-triphosphate + H2O = 6-carboxy-5,6,7,8-tetrahydropterin + triphosphate + acetaldehyde + 2 H(+)</text>
        <dbReference type="Rhea" id="RHEA:27966"/>
        <dbReference type="ChEBI" id="CHEBI:15343"/>
        <dbReference type="ChEBI" id="CHEBI:15377"/>
        <dbReference type="ChEBI" id="CHEBI:15378"/>
        <dbReference type="ChEBI" id="CHEBI:18036"/>
        <dbReference type="ChEBI" id="CHEBI:58462"/>
        <dbReference type="ChEBI" id="CHEBI:61032"/>
        <dbReference type="EC" id="4.1.2.50"/>
    </reaction>
</comment>
<dbReference type="Gene3D" id="3.30.479.10">
    <property type="entry name" value="6-pyruvoyl tetrahydropterin synthase/QueD"/>
    <property type="match status" value="1"/>
</dbReference>
<comment type="pathway">
    <text evidence="2">Purine metabolism; 7-cyano-7-deazaguanine biosynthesis.</text>
</comment>
<evidence type="ECO:0000256" key="10">
    <source>
        <dbReference type="ARBA" id="ARBA00048807"/>
    </source>
</evidence>
<dbReference type="EMBL" id="VOOS01000002">
    <property type="protein sequence ID" value="TXB65773.1"/>
    <property type="molecule type" value="Genomic_DNA"/>
</dbReference>
<gene>
    <name evidence="11" type="ORF">FRY74_04190</name>
</gene>
<organism evidence="11 12">
    <name type="scientific">Vicingus serpentipes</name>
    <dbReference type="NCBI Taxonomy" id="1926625"/>
    <lineage>
        <taxon>Bacteria</taxon>
        <taxon>Pseudomonadati</taxon>
        <taxon>Bacteroidota</taxon>
        <taxon>Flavobacteriia</taxon>
        <taxon>Flavobacteriales</taxon>
        <taxon>Vicingaceae</taxon>
        <taxon>Vicingus</taxon>
    </lineage>
</organism>
<dbReference type="InterPro" id="IPR038418">
    <property type="entry name" value="6-PTP_synth/QueD_sf"/>
</dbReference>
<reference evidence="11 12" key="1">
    <citation type="submission" date="2019-08" db="EMBL/GenBank/DDBJ databases">
        <title>Genome of Vicingus serpentipes NCIMB 15042.</title>
        <authorList>
            <person name="Bowman J.P."/>
        </authorList>
    </citation>
    <scope>NUCLEOTIDE SEQUENCE [LARGE SCALE GENOMIC DNA]</scope>
    <source>
        <strain evidence="11 12">NCIMB 15042</strain>
    </source>
</reference>
<dbReference type="SUPFAM" id="SSF55620">
    <property type="entry name" value="Tetrahydrobiopterin biosynthesis enzymes-like"/>
    <property type="match status" value="1"/>
</dbReference>
<name>A0A5C6RU74_9FLAO</name>
<protein>
    <recommendedName>
        <fullName evidence="5">6-carboxy-5,6,7,8-tetrahydropterin synthase</fullName>
        <ecNumber evidence="4">4.1.2.50</ecNumber>
    </recommendedName>
    <alternativeName>
        <fullName evidence="9">Queuosine biosynthesis protein QueD</fullName>
    </alternativeName>
</protein>
<keyword evidence="7" id="KW-0862">Zinc</keyword>
<evidence type="ECO:0000256" key="8">
    <source>
        <dbReference type="ARBA" id="ARBA00023239"/>
    </source>
</evidence>
<dbReference type="Pfam" id="PF01242">
    <property type="entry name" value="PTPS"/>
    <property type="match status" value="1"/>
</dbReference>
<evidence type="ECO:0000313" key="12">
    <source>
        <dbReference type="Proteomes" id="UP000321721"/>
    </source>
</evidence>
<evidence type="ECO:0000256" key="1">
    <source>
        <dbReference type="ARBA" id="ARBA00001947"/>
    </source>
</evidence>
<dbReference type="AlphaFoldDB" id="A0A5C6RU74"/>
<dbReference type="RefSeq" id="WP_147098942.1">
    <property type="nucleotide sequence ID" value="NZ_VOOS01000002.1"/>
</dbReference>
<comment type="similarity">
    <text evidence="3">Belongs to the PTPS family. QueD subfamily.</text>
</comment>
<proteinExistence type="inferred from homology"/>
<keyword evidence="6" id="KW-0479">Metal-binding</keyword>
<comment type="caution">
    <text evidence="11">The sequence shown here is derived from an EMBL/GenBank/DDBJ whole genome shotgun (WGS) entry which is preliminary data.</text>
</comment>
<dbReference type="OrthoDB" id="9804698at2"/>
<dbReference type="Proteomes" id="UP000321721">
    <property type="component" value="Unassembled WGS sequence"/>
</dbReference>
<comment type="cofactor">
    <cofactor evidence="1">
        <name>Zn(2+)</name>
        <dbReference type="ChEBI" id="CHEBI:29105"/>
    </cofactor>
</comment>
<dbReference type="EC" id="4.1.2.50" evidence="4"/>
<dbReference type="PANTHER" id="PTHR12589:SF7">
    <property type="entry name" value="6-PYRUVOYL TETRAHYDROBIOPTERIN SYNTHASE"/>
    <property type="match status" value="1"/>
</dbReference>
<dbReference type="PANTHER" id="PTHR12589">
    <property type="entry name" value="PYRUVOYL TETRAHYDROBIOPTERIN SYNTHASE"/>
    <property type="match status" value="1"/>
</dbReference>
<dbReference type="InterPro" id="IPR007115">
    <property type="entry name" value="6-PTP_synth/QueD"/>
</dbReference>
<evidence type="ECO:0000256" key="7">
    <source>
        <dbReference type="ARBA" id="ARBA00022833"/>
    </source>
</evidence>